<evidence type="ECO:0000313" key="4">
    <source>
        <dbReference type="EMBL" id="HIZ45717.1"/>
    </source>
</evidence>
<comment type="caution">
    <text evidence="3">Once thought to be involved in copper homeostasis, experiments in E.coli have shown this is not the case.</text>
</comment>
<sequence>MLAQSELTREFSAENMELVPAAVAAGAARVELCDNLAAGGTTPSYGVIRAAMAFALPRDVSVMCMVRPRGGNFEYTPDEAAIMRDDLLMAKSLGVTGVVFGCLREGRLDRELTAELVRLAHEGTPEAPHGVAVTFHMAFDALDPNDQLEAIDWLAEQGVERVLTHGGAAGTPIAGNVERMRAFIERAAGRLTVLPGGGITWENAEEIARELGVSEVHGTKIVRVG</sequence>
<protein>
    <recommendedName>
        <fullName evidence="3">PF03932 family protein CutC</fullName>
    </recommendedName>
</protein>
<dbReference type="InterPro" id="IPR005627">
    <property type="entry name" value="CutC-like"/>
</dbReference>
<dbReference type="AlphaFoldDB" id="A0A9D2EY12"/>
<dbReference type="Proteomes" id="UP000824062">
    <property type="component" value="Unassembled WGS sequence"/>
</dbReference>
<evidence type="ECO:0000256" key="3">
    <source>
        <dbReference type="HAMAP-Rule" id="MF_00795"/>
    </source>
</evidence>
<dbReference type="PANTHER" id="PTHR12598">
    <property type="entry name" value="COPPER HOMEOSTASIS PROTEIN CUTC"/>
    <property type="match status" value="1"/>
</dbReference>
<dbReference type="HAMAP" id="MF_00795">
    <property type="entry name" value="CutC"/>
    <property type="match status" value="1"/>
</dbReference>
<reference evidence="4" key="1">
    <citation type="journal article" date="2021" name="PeerJ">
        <title>Extensive microbial diversity within the chicken gut microbiome revealed by metagenomics and culture.</title>
        <authorList>
            <person name="Gilroy R."/>
            <person name="Ravi A."/>
            <person name="Getino M."/>
            <person name="Pursley I."/>
            <person name="Horton D.L."/>
            <person name="Alikhan N.F."/>
            <person name="Baker D."/>
            <person name="Gharbi K."/>
            <person name="Hall N."/>
            <person name="Watson M."/>
            <person name="Adriaenssens E.M."/>
            <person name="Foster-Nyarko E."/>
            <person name="Jarju S."/>
            <person name="Secka A."/>
            <person name="Antonio M."/>
            <person name="Oren A."/>
            <person name="Chaudhuri R.R."/>
            <person name="La Ragione R."/>
            <person name="Hildebrand F."/>
            <person name="Pallen M.J."/>
        </authorList>
    </citation>
    <scope>NUCLEOTIDE SEQUENCE</scope>
    <source>
        <strain evidence="4">ChiHjej12B11-14209</strain>
    </source>
</reference>
<accession>A0A9D2EY12</accession>
<comment type="subcellular location">
    <subcellularLocation>
        <location evidence="3">Cytoplasm</location>
    </subcellularLocation>
</comment>
<proteinExistence type="inferred from homology"/>
<comment type="caution">
    <text evidence="4">The sequence shown here is derived from an EMBL/GenBank/DDBJ whole genome shotgun (WGS) entry which is preliminary data.</text>
</comment>
<dbReference type="SUPFAM" id="SSF110395">
    <property type="entry name" value="CutC-like"/>
    <property type="match status" value="1"/>
</dbReference>
<evidence type="ECO:0000313" key="5">
    <source>
        <dbReference type="Proteomes" id="UP000824062"/>
    </source>
</evidence>
<comment type="similarity">
    <text evidence="1 3">Belongs to the CutC family.</text>
</comment>
<dbReference type="Pfam" id="PF03932">
    <property type="entry name" value="CutC"/>
    <property type="match status" value="1"/>
</dbReference>
<dbReference type="FunFam" id="3.20.20.380:FF:000003">
    <property type="entry name" value="Copper homeostasis protein CutC"/>
    <property type="match status" value="1"/>
</dbReference>
<keyword evidence="2 3" id="KW-0963">Cytoplasm</keyword>
<dbReference type="GO" id="GO:0005737">
    <property type="term" value="C:cytoplasm"/>
    <property type="evidence" value="ECO:0007669"/>
    <property type="project" value="UniProtKB-SubCell"/>
</dbReference>
<gene>
    <name evidence="3" type="primary">cutC</name>
    <name evidence="4" type="ORF">IAA19_01690</name>
</gene>
<dbReference type="Gene3D" id="3.20.20.380">
    <property type="entry name" value="Copper homeostasis (CutC) domain"/>
    <property type="match status" value="1"/>
</dbReference>
<reference evidence="4" key="2">
    <citation type="submission" date="2021-04" db="EMBL/GenBank/DDBJ databases">
        <authorList>
            <person name="Gilroy R."/>
        </authorList>
    </citation>
    <scope>NUCLEOTIDE SEQUENCE</scope>
    <source>
        <strain evidence="4">ChiHjej12B11-14209</strain>
    </source>
</reference>
<dbReference type="GO" id="GO:0005507">
    <property type="term" value="F:copper ion binding"/>
    <property type="evidence" value="ECO:0007669"/>
    <property type="project" value="TreeGrafter"/>
</dbReference>
<organism evidence="4 5">
    <name type="scientific">Candidatus Olsenella pullistercoris</name>
    <dbReference type="NCBI Taxonomy" id="2838712"/>
    <lineage>
        <taxon>Bacteria</taxon>
        <taxon>Bacillati</taxon>
        <taxon>Actinomycetota</taxon>
        <taxon>Coriobacteriia</taxon>
        <taxon>Coriobacteriales</taxon>
        <taxon>Atopobiaceae</taxon>
        <taxon>Olsenella</taxon>
    </lineage>
</organism>
<name>A0A9D2EY12_9ACTN</name>
<dbReference type="InterPro" id="IPR036822">
    <property type="entry name" value="CutC-like_dom_sf"/>
</dbReference>
<evidence type="ECO:0000256" key="2">
    <source>
        <dbReference type="ARBA" id="ARBA00022490"/>
    </source>
</evidence>
<dbReference type="PANTHER" id="PTHR12598:SF0">
    <property type="entry name" value="COPPER HOMEOSTASIS PROTEIN CUTC HOMOLOG"/>
    <property type="match status" value="1"/>
</dbReference>
<evidence type="ECO:0000256" key="1">
    <source>
        <dbReference type="ARBA" id="ARBA00007768"/>
    </source>
</evidence>
<dbReference type="EMBL" id="DXBM01000019">
    <property type="protein sequence ID" value="HIZ45717.1"/>
    <property type="molecule type" value="Genomic_DNA"/>
</dbReference>